<feature type="transmembrane region" description="Helical" evidence="7">
    <location>
        <begin position="30"/>
        <end position="57"/>
    </location>
</feature>
<dbReference type="InterPro" id="IPR000515">
    <property type="entry name" value="MetI-like"/>
</dbReference>
<dbReference type="EMBL" id="QRHG01000035">
    <property type="protein sequence ID" value="RHF58169.1"/>
    <property type="molecule type" value="Genomic_DNA"/>
</dbReference>
<dbReference type="GO" id="GO:0055085">
    <property type="term" value="P:transmembrane transport"/>
    <property type="evidence" value="ECO:0007669"/>
    <property type="project" value="InterPro"/>
</dbReference>
<evidence type="ECO:0000256" key="7">
    <source>
        <dbReference type="RuleBase" id="RU363032"/>
    </source>
</evidence>
<reference evidence="9 10" key="1">
    <citation type="submission" date="2018-08" db="EMBL/GenBank/DDBJ databases">
        <title>A genome reference for cultivated species of the human gut microbiota.</title>
        <authorList>
            <person name="Zou Y."/>
            <person name="Xue W."/>
            <person name="Luo G."/>
        </authorList>
    </citation>
    <scope>NUCLEOTIDE SEQUENCE [LARGE SCALE GENOMIC DNA]</scope>
    <source>
        <strain evidence="9 10">AM25-1LB</strain>
    </source>
</reference>
<dbReference type="Gene3D" id="1.10.3720.10">
    <property type="entry name" value="MetI-like"/>
    <property type="match status" value="1"/>
</dbReference>
<keyword evidence="3" id="KW-1003">Cell membrane</keyword>
<evidence type="ECO:0000313" key="9">
    <source>
        <dbReference type="EMBL" id="RHF58169.1"/>
    </source>
</evidence>
<protein>
    <submittedName>
        <fullName evidence="9">ABC transporter permease</fullName>
    </submittedName>
</protein>
<gene>
    <name evidence="9" type="ORF">DW672_11120</name>
</gene>
<evidence type="ECO:0000256" key="6">
    <source>
        <dbReference type="ARBA" id="ARBA00023136"/>
    </source>
</evidence>
<feature type="transmembrane region" description="Helical" evidence="7">
    <location>
        <begin position="240"/>
        <end position="261"/>
    </location>
</feature>
<evidence type="ECO:0000313" key="10">
    <source>
        <dbReference type="Proteomes" id="UP000284902"/>
    </source>
</evidence>
<dbReference type="RefSeq" id="WP_118213111.1">
    <property type="nucleotide sequence ID" value="NZ_JAQEAN010000033.1"/>
</dbReference>
<feature type="domain" description="ABC transmembrane type-1" evidence="8">
    <location>
        <begin position="81"/>
        <end position="262"/>
    </location>
</feature>
<name>A0A414P211_9FIRM</name>
<evidence type="ECO:0000256" key="3">
    <source>
        <dbReference type="ARBA" id="ARBA00022475"/>
    </source>
</evidence>
<sequence>MKFLHKLPEDTSPEQLIFLKKIRHHRQFVFIARILLLILFLLQWELCANAGIVDSFIFSSPSRIARCFWEMTLDQSIFLHIGITLYETLASFALVTLFSLLTAVLLWSSRKLSEILEPYLVVLNSLPKSALAPLLIVWLGATPTTIIVAGMSVAVFGSILNLYTAFITVDEEKIRLIYTLHGKRRHILTKVILPSSIPAVISNMKVNIGLCLVGVVIGEFLAAKSGLGYLIIYASQTFKMTWLLMSICILCLIAMALYALINTLEKWYQRKY</sequence>
<keyword evidence="6 7" id="KW-0472">Membrane</keyword>
<feature type="transmembrane region" description="Helical" evidence="7">
    <location>
        <begin position="119"/>
        <end position="140"/>
    </location>
</feature>
<feature type="transmembrane region" description="Helical" evidence="7">
    <location>
        <begin position="210"/>
        <end position="234"/>
    </location>
</feature>
<dbReference type="AlphaFoldDB" id="A0A414P211"/>
<accession>A0A414P211</accession>
<dbReference type="Pfam" id="PF00528">
    <property type="entry name" value="BPD_transp_1"/>
    <property type="match status" value="1"/>
</dbReference>
<dbReference type="SUPFAM" id="SSF161098">
    <property type="entry name" value="MetI-like"/>
    <property type="match status" value="1"/>
</dbReference>
<comment type="similarity">
    <text evidence="7">Belongs to the binding-protein-dependent transport system permease family.</text>
</comment>
<dbReference type="InterPro" id="IPR035906">
    <property type="entry name" value="MetI-like_sf"/>
</dbReference>
<dbReference type="Proteomes" id="UP000284902">
    <property type="component" value="Unassembled WGS sequence"/>
</dbReference>
<keyword evidence="5 7" id="KW-1133">Transmembrane helix</keyword>
<dbReference type="GO" id="GO:0005886">
    <property type="term" value="C:plasma membrane"/>
    <property type="evidence" value="ECO:0007669"/>
    <property type="project" value="UniProtKB-SubCell"/>
</dbReference>
<organism evidence="9 10">
    <name type="scientific">[Ruminococcus] lactaris</name>
    <dbReference type="NCBI Taxonomy" id="46228"/>
    <lineage>
        <taxon>Bacteria</taxon>
        <taxon>Bacillati</taxon>
        <taxon>Bacillota</taxon>
        <taxon>Clostridia</taxon>
        <taxon>Lachnospirales</taxon>
        <taxon>Lachnospiraceae</taxon>
        <taxon>Mediterraneibacter</taxon>
    </lineage>
</organism>
<dbReference type="PROSITE" id="PS50928">
    <property type="entry name" value="ABC_TM1"/>
    <property type="match status" value="1"/>
</dbReference>
<keyword evidence="4 7" id="KW-0812">Transmembrane</keyword>
<proteinExistence type="inferred from homology"/>
<dbReference type="PANTHER" id="PTHR30151:SF19">
    <property type="entry name" value="ABC TRANSPORTER PERMEASE"/>
    <property type="match status" value="1"/>
</dbReference>
<evidence type="ECO:0000259" key="8">
    <source>
        <dbReference type="PROSITE" id="PS50928"/>
    </source>
</evidence>
<comment type="caution">
    <text evidence="9">The sequence shown here is derived from an EMBL/GenBank/DDBJ whole genome shotgun (WGS) entry which is preliminary data.</text>
</comment>
<feature type="transmembrane region" description="Helical" evidence="7">
    <location>
        <begin position="77"/>
        <end position="107"/>
    </location>
</feature>
<comment type="subcellular location">
    <subcellularLocation>
        <location evidence="1 7">Cell membrane</location>
        <topology evidence="1 7">Multi-pass membrane protein</topology>
    </subcellularLocation>
</comment>
<evidence type="ECO:0000256" key="5">
    <source>
        <dbReference type="ARBA" id="ARBA00022989"/>
    </source>
</evidence>
<evidence type="ECO:0000256" key="2">
    <source>
        <dbReference type="ARBA" id="ARBA00022448"/>
    </source>
</evidence>
<dbReference type="CDD" id="cd06261">
    <property type="entry name" value="TM_PBP2"/>
    <property type="match status" value="1"/>
</dbReference>
<keyword evidence="2 7" id="KW-0813">Transport</keyword>
<evidence type="ECO:0000256" key="1">
    <source>
        <dbReference type="ARBA" id="ARBA00004651"/>
    </source>
</evidence>
<feature type="transmembrane region" description="Helical" evidence="7">
    <location>
        <begin position="146"/>
        <end position="169"/>
    </location>
</feature>
<evidence type="ECO:0000256" key="4">
    <source>
        <dbReference type="ARBA" id="ARBA00022692"/>
    </source>
</evidence>
<dbReference type="PANTHER" id="PTHR30151">
    <property type="entry name" value="ALKANE SULFONATE ABC TRANSPORTER-RELATED, MEMBRANE SUBUNIT"/>
    <property type="match status" value="1"/>
</dbReference>